<organism evidence="6 7">
    <name type="scientific">Weissella viridescens</name>
    <name type="common">Lactobacillus viridescens</name>
    <dbReference type="NCBI Taxonomy" id="1629"/>
    <lineage>
        <taxon>Bacteria</taxon>
        <taxon>Bacillati</taxon>
        <taxon>Bacillota</taxon>
        <taxon>Bacilli</taxon>
        <taxon>Lactobacillales</taxon>
        <taxon>Lactobacillaceae</taxon>
        <taxon>Weissella</taxon>
    </lineage>
</organism>
<dbReference type="PANTHER" id="PTHR11142">
    <property type="entry name" value="PSEUDOURIDYLATE SYNTHASE"/>
    <property type="match status" value="1"/>
</dbReference>
<proteinExistence type="inferred from homology"/>
<reference evidence="6 7" key="1">
    <citation type="submission" date="2018-06" db="EMBL/GenBank/DDBJ databases">
        <authorList>
            <consortium name="Pathogen Informatics"/>
            <person name="Doyle S."/>
        </authorList>
    </citation>
    <scope>NUCLEOTIDE SEQUENCE [LARGE SCALE GENOMIC DNA]</scope>
    <source>
        <strain evidence="6 7">NCTC13645</strain>
    </source>
</reference>
<comment type="catalytic activity">
    <reaction evidence="4">
        <text>uridine(38/39/40) in tRNA = pseudouridine(38/39/40) in tRNA</text>
        <dbReference type="Rhea" id="RHEA:22376"/>
        <dbReference type="Rhea" id="RHEA-COMP:10085"/>
        <dbReference type="Rhea" id="RHEA-COMP:10087"/>
        <dbReference type="ChEBI" id="CHEBI:65314"/>
        <dbReference type="ChEBI" id="CHEBI:65315"/>
        <dbReference type="EC" id="5.4.99.12"/>
    </reaction>
</comment>
<dbReference type="SUPFAM" id="SSF55120">
    <property type="entry name" value="Pseudouridine synthase"/>
    <property type="match status" value="1"/>
</dbReference>
<dbReference type="InterPro" id="IPR020097">
    <property type="entry name" value="PsdUridine_synth_TruA_a/b_dom"/>
</dbReference>
<evidence type="ECO:0000313" key="6">
    <source>
        <dbReference type="EMBL" id="SUP52670.1"/>
    </source>
</evidence>
<dbReference type="EMBL" id="UHIV01000001">
    <property type="protein sequence ID" value="SUP52670.1"/>
    <property type="molecule type" value="Genomic_DNA"/>
</dbReference>
<evidence type="ECO:0000256" key="1">
    <source>
        <dbReference type="ARBA" id="ARBA00009375"/>
    </source>
</evidence>
<evidence type="ECO:0000256" key="2">
    <source>
        <dbReference type="ARBA" id="ARBA00022694"/>
    </source>
</evidence>
<protein>
    <recommendedName>
        <fullName evidence="4">tRNA pseudouridine synthase</fullName>
        <ecNumber evidence="4">5.4.99.12</ecNumber>
    </recommendedName>
</protein>
<feature type="domain" description="Pseudouridine synthase I TruA alpha/beta" evidence="5">
    <location>
        <begin position="4"/>
        <end position="107"/>
    </location>
</feature>
<dbReference type="GO" id="GO:0160147">
    <property type="term" value="F:tRNA pseudouridine(38-40) synthase activity"/>
    <property type="evidence" value="ECO:0007669"/>
    <property type="project" value="UniProtKB-EC"/>
</dbReference>
<accession>A0A380NZG5</accession>
<dbReference type="STRING" id="1629.IV50_GL000760"/>
<dbReference type="Gene3D" id="3.30.70.660">
    <property type="entry name" value="Pseudouridine synthase I, catalytic domain, C-terminal subdomain"/>
    <property type="match status" value="1"/>
</dbReference>
<dbReference type="Pfam" id="PF01416">
    <property type="entry name" value="PseudoU_synth_1"/>
    <property type="match status" value="1"/>
</dbReference>
<name>A0A380NZG5_WEIVI</name>
<dbReference type="PANTHER" id="PTHR11142:SF0">
    <property type="entry name" value="TRNA PSEUDOURIDINE SYNTHASE-LIKE 1"/>
    <property type="match status" value="1"/>
</dbReference>
<evidence type="ECO:0000256" key="3">
    <source>
        <dbReference type="ARBA" id="ARBA00023235"/>
    </source>
</evidence>
<comment type="similarity">
    <text evidence="1 4">Belongs to the tRNA pseudouridine synthase TruA family.</text>
</comment>
<keyword evidence="2 4" id="KW-0819">tRNA processing</keyword>
<gene>
    <name evidence="6" type="primary">truA_2</name>
    <name evidence="6" type="ORF">NCTC13645_00569</name>
</gene>
<dbReference type="GO" id="GO:0031119">
    <property type="term" value="P:tRNA pseudouridine synthesis"/>
    <property type="evidence" value="ECO:0007669"/>
    <property type="project" value="TreeGrafter"/>
</dbReference>
<dbReference type="EC" id="5.4.99.12" evidence="4"/>
<dbReference type="Proteomes" id="UP000254621">
    <property type="component" value="Unassembled WGS sequence"/>
</dbReference>
<sequence length="107" mass="12211">MQQAIGDYVGEHDWLSFVASGFQQKTTVRTVYSATMIEKPEDDEIWFEFTGNGFLYNQIRIMVGVLLEIGNGSRPVDDIPRLLEAKDRQQARFTAPAQGLYLMSVEY</sequence>
<dbReference type="InterPro" id="IPR020103">
    <property type="entry name" value="PsdUridine_synth_cat_dom_sf"/>
</dbReference>
<evidence type="ECO:0000259" key="5">
    <source>
        <dbReference type="Pfam" id="PF01416"/>
    </source>
</evidence>
<evidence type="ECO:0000313" key="7">
    <source>
        <dbReference type="Proteomes" id="UP000254621"/>
    </source>
</evidence>
<keyword evidence="3 4" id="KW-0413">Isomerase</keyword>
<dbReference type="AlphaFoldDB" id="A0A380NZG5"/>
<dbReference type="InterPro" id="IPR020095">
    <property type="entry name" value="PsdUridine_synth_TruA_C"/>
</dbReference>
<dbReference type="GO" id="GO:0003723">
    <property type="term" value="F:RNA binding"/>
    <property type="evidence" value="ECO:0007669"/>
    <property type="project" value="InterPro"/>
</dbReference>
<evidence type="ECO:0000256" key="4">
    <source>
        <dbReference type="RuleBase" id="RU003792"/>
    </source>
</evidence>
<dbReference type="InterPro" id="IPR001406">
    <property type="entry name" value="PsdUridine_synth_TruA"/>
</dbReference>